<dbReference type="RefSeq" id="WP_168058103.1">
    <property type="nucleotide sequence ID" value="NZ_VTOW01000001.1"/>
</dbReference>
<dbReference type="AlphaFoldDB" id="A0A7X6DM86"/>
<sequence>MIIKLPYIYIILALMTGAVWTPAQAVAAEEPISFSPLSFSTDASLRDPSLFEKYLADPSDQVKLAKYLALLPPLLKDRSQTLQLDRRGFEENNPLLGRRPSQTKINSYFLVFALSLFAASYLPEPFASSLLDTVRFQEEIVAYENERLFDREVRVDAAPIAFMFTILY</sequence>
<reference evidence="1 2" key="1">
    <citation type="journal article" date="2020" name="Nature">
        <title>Bacterial chemolithoautotrophy via manganese oxidation.</title>
        <authorList>
            <person name="Yu H."/>
            <person name="Leadbetter J.R."/>
        </authorList>
    </citation>
    <scope>NUCLEOTIDE SEQUENCE [LARGE SCALE GENOMIC DNA]</scope>
    <source>
        <strain evidence="1 2">Mn-1</strain>
    </source>
</reference>
<keyword evidence="2" id="KW-1185">Reference proteome</keyword>
<evidence type="ECO:0000313" key="2">
    <source>
        <dbReference type="Proteomes" id="UP000534783"/>
    </source>
</evidence>
<proteinExistence type="predicted"/>
<organism evidence="1 2">
    <name type="scientific">Candidatus Manganitrophus noduliformans</name>
    <dbReference type="NCBI Taxonomy" id="2606439"/>
    <lineage>
        <taxon>Bacteria</taxon>
        <taxon>Pseudomonadati</taxon>
        <taxon>Nitrospirota</taxon>
        <taxon>Nitrospiria</taxon>
        <taxon>Candidatus Troglogloeales</taxon>
        <taxon>Candidatus Manganitrophaceae</taxon>
        <taxon>Candidatus Manganitrophus</taxon>
    </lineage>
</organism>
<accession>A0A7X6DM86</accession>
<protein>
    <submittedName>
        <fullName evidence="1">Uncharacterized protein</fullName>
    </submittedName>
</protein>
<name>A0A7X6DM86_9BACT</name>
<comment type="caution">
    <text evidence="1">The sequence shown here is derived from an EMBL/GenBank/DDBJ whole genome shotgun (WGS) entry which is preliminary data.</text>
</comment>
<evidence type="ECO:0000313" key="1">
    <source>
        <dbReference type="EMBL" id="NKE69822.1"/>
    </source>
</evidence>
<dbReference type="Proteomes" id="UP000534783">
    <property type="component" value="Unassembled WGS sequence"/>
</dbReference>
<dbReference type="EMBL" id="VTOW01000001">
    <property type="protein sequence ID" value="NKE69822.1"/>
    <property type="molecule type" value="Genomic_DNA"/>
</dbReference>
<gene>
    <name evidence="1" type="ORF">MNODULE_03555</name>
</gene>